<dbReference type="SMART" id="SM00086">
    <property type="entry name" value="PAC"/>
    <property type="match status" value="1"/>
</dbReference>
<reference evidence="8" key="1">
    <citation type="journal article" date="2018" name="Front. Microbiol.">
        <title>Genome-Based Analysis Reveals the Taxonomy and Diversity of the Family Idiomarinaceae.</title>
        <authorList>
            <person name="Liu Y."/>
            <person name="Lai Q."/>
            <person name="Shao Z."/>
        </authorList>
    </citation>
    <scope>NUCLEOTIDE SEQUENCE [LARGE SCALE GENOMIC DNA]</scope>
    <source>
        <strain evidence="8">BH195</strain>
    </source>
</reference>
<evidence type="ECO:0000256" key="1">
    <source>
        <dbReference type="SAM" id="Coils"/>
    </source>
</evidence>
<dbReference type="Gene3D" id="3.20.20.450">
    <property type="entry name" value="EAL domain"/>
    <property type="match status" value="1"/>
</dbReference>
<dbReference type="CDD" id="cd00130">
    <property type="entry name" value="PAS"/>
    <property type="match status" value="1"/>
</dbReference>
<dbReference type="InterPro" id="IPR000160">
    <property type="entry name" value="GGDEF_dom"/>
</dbReference>
<dbReference type="NCBIfam" id="TIGR00254">
    <property type="entry name" value="GGDEF"/>
    <property type="match status" value="1"/>
</dbReference>
<dbReference type="Pfam" id="PF00563">
    <property type="entry name" value="EAL"/>
    <property type="match status" value="1"/>
</dbReference>
<dbReference type="PANTHER" id="PTHR44757">
    <property type="entry name" value="DIGUANYLATE CYCLASE DGCP"/>
    <property type="match status" value="1"/>
</dbReference>
<dbReference type="NCBIfam" id="TIGR00229">
    <property type="entry name" value="sensory_box"/>
    <property type="match status" value="1"/>
</dbReference>
<evidence type="ECO:0000259" key="6">
    <source>
        <dbReference type="PROSITE" id="PS50887"/>
    </source>
</evidence>
<feature type="transmembrane region" description="Helical" evidence="2">
    <location>
        <begin position="12"/>
        <end position="34"/>
    </location>
</feature>
<dbReference type="InterPro" id="IPR000700">
    <property type="entry name" value="PAS-assoc_C"/>
</dbReference>
<keyword evidence="2" id="KW-0812">Transmembrane</keyword>
<proteinExistence type="predicted"/>
<keyword evidence="1" id="KW-0175">Coiled coil</keyword>
<dbReference type="CDD" id="cd01949">
    <property type="entry name" value="GGDEF"/>
    <property type="match status" value="1"/>
</dbReference>
<dbReference type="Proteomes" id="UP000287198">
    <property type="component" value="Unassembled WGS sequence"/>
</dbReference>
<dbReference type="SUPFAM" id="SSF141868">
    <property type="entry name" value="EAL domain-like"/>
    <property type="match status" value="1"/>
</dbReference>
<feature type="domain" description="PAS" evidence="3">
    <location>
        <begin position="258"/>
        <end position="304"/>
    </location>
</feature>
<dbReference type="InterPro" id="IPR043128">
    <property type="entry name" value="Rev_trsase/Diguanyl_cyclase"/>
</dbReference>
<dbReference type="InterPro" id="IPR001633">
    <property type="entry name" value="EAL_dom"/>
</dbReference>
<feature type="domain" description="EAL" evidence="5">
    <location>
        <begin position="563"/>
        <end position="811"/>
    </location>
</feature>
<dbReference type="PROSITE" id="PS50112">
    <property type="entry name" value="PAS"/>
    <property type="match status" value="1"/>
</dbReference>
<dbReference type="Gene3D" id="3.30.450.20">
    <property type="entry name" value="PAS domain"/>
    <property type="match status" value="1"/>
</dbReference>
<dbReference type="Pfam" id="PF13426">
    <property type="entry name" value="PAS_9"/>
    <property type="match status" value="1"/>
</dbReference>
<gene>
    <name evidence="7" type="ORF">CWI69_07995</name>
</gene>
<dbReference type="RefSeq" id="WP_126763573.1">
    <property type="nucleotide sequence ID" value="NZ_JBHLTZ010000012.1"/>
</dbReference>
<name>A0A432XWJ5_9GAMM</name>
<dbReference type="InterPro" id="IPR001610">
    <property type="entry name" value="PAC"/>
</dbReference>
<dbReference type="SMART" id="SM00267">
    <property type="entry name" value="GGDEF"/>
    <property type="match status" value="1"/>
</dbReference>
<feature type="coiled-coil region" evidence="1">
    <location>
        <begin position="245"/>
        <end position="272"/>
    </location>
</feature>
<keyword evidence="8" id="KW-1185">Reference proteome</keyword>
<dbReference type="InterPro" id="IPR052155">
    <property type="entry name" value="Biofilm_reg_signaling"/>
</dbReference>
<comment type="caution">
    <text evidence="7">The sequence shown here is derived from an EMBL/GenBank/DDBJ whole genome shotgun (WGS) entry which is preliminary data.</text>
</comment>
<accession>A0A432XWJ5</accession>
<dbReference type="PROSITE" id="PS50883">
    <property type="entry name" value="EAL"/>
    <property type="match status" value="1"/>
</dbReference>
<dbReference type="InterPro" id="IPR000014">
    <property type="entry name" value="PAS"/>
</dbReference>
<dbReference type="SUPFAM" id="SSF55073">
    <property type="entry name" value="Nucleotide cyclase"/>
    <property type="match status" value="1"/>
</dbReference>
<dbReference type="InterPro" id="IPR035919">
    <property type="entry name" value="EAL_sf"/>
</dbReference>
<evidence type="ECO:0000313" key="8">
    <source>
        <dbReference type="Proteomes" id="UP000287198"/>
    </source>
</evidence>
<protein>
    <recommendedName>
        <fullName evidence="9">Sensor domain-containing diguanylate cyclase</fullName>
    </recommendedName>
</protein>
<dbReference type="SMART" id="SM00052">
    <property type="entry name" value="EAL"/>
    <property type="match status" value="1"/>
</dbReference>
<evidence type="ECO:0000259" key="3">
    <source>
        <dbReference type="PROSITE" id="PS50112"/>
    </source>
</evidence>
<dbReference type="InterPro" id="IPR029787">
    <property type="entry name" value="Nucleotide_cyclase"/>
</dbReference>
<evidence type="ECO:0008006" key="9">
    <source>
        <dbReference type="Google" id="ProtNLM"/>
    </source>
</evidence>
<sequence>MRRIPWWKKLSVQLTLPILLAVFTIFAGLMYFLISAQQDSALRSARLELFSSLTTAQGSFNRMHAWNRKAAVPELISEMHVHPRVDNAVIVNKQGGVVASYEPHLVGGQLQQLVTTLDPALLAQAATSATTRIEFEPEHDRFIAIVPILQSMNVAQRPQRNLLVVEYRHSADWYRLENLPWLPLGLLLALLASVGLALWWALQRFVAIPAQQLAAAVTQFGDGNLDPAALPTRLPNEFGFLAQRFKLALRERKKQEARLRKLSAAVEQASESIMITDLDGKIEYVNPAFERTTGFSAQEVMGENPRILASGRTPDEEYEHLWQELVKGKTWQGELYNRTKEGVEFREWATISPLRDETGQITHYLASKLNITQRVEAEARVEYLAYFDALTELPNRTSCIQHLAQRLQQHPSGWHGSVVLLDLDGLQRINDVRGFEFGDEILKTVAKRVRGLLANEDDTFVANLGGDLFAVLLPVKDESQDRVLADTQVLVKLLLTEVGQSILVHDERVSVTASAGIVIYKENAESADAIIRHAETAVHTAKDAGGNQTAVYDVSYSAELEKRYEIERELRLALNDEGLELYLQPKVTADGQLVGAEVLIRWQHPERGMISPAEFIPVAEQTDLIVDLGKWIVNEALAQLKQLPPPLTLAINISPRQFRKFDFVYFIEHELQQSDVDPTRLILEVTENLFVEDIGDIVSKMEALQESGVQFSIDDFGTGYSSLSYLQRLPLQELKIDKSFIQAIGDNEQQAIIDSILAIATNLKLRVVAEGVETQEQVDYLANRDTDIILQGFKFDKPLPIKEFHKKYCPH</sequence>
<evidence type="ECO:0000259" key="5">
    <source>
        <dbReference type="PROSITE" id="PS50883"/>
    </source>
</evidence>
<dbReference type="OrthoDB" id="9816034at2"/>
<dbReference type="CDD" id="cd01948">
    <property type="entry name" value="EAL"/>
    <property type="match status" value="1"/>
</dbReference>
<keyword evidence="2" id="KW-1133">Transmembrane helix</keyword>
<dbReference type="AlphaFoldDB" id="A0A432XWJ5"/>
<feature type="transmembrane region" description="Helical" evidence="2">
    <location>
        <begin position="181"/>
        <end position="202"/>
    </location>
</feature>
<evidence type="ECO:0000259" key="4">
    <source>
        <dbReference type="PROSITE" id="PS50113"/>
    </source>
</evidence>
<keyword evidence="2" id="KW-0472">Membrane</keyword>
<dbReference type="SUPFAM" id="SSF55785">
    <property type="entry name" value="PYP-like sensor domain (PAS domain)"/>
    <property type="match status" value="1"/>
</dbReference>
<dbReference type="PANTHER" id="PTHR44757:SF2">
    <property type="entry name" value="BIOFILM ARCHITECTURE MAINTENANCE PROTEIN MBAA"/>
    <property type="match status" value="1"/>
</dbReference>
<dbReference type="PROSITE" id="PS50113">
    <property type="entry name" value="PAC"/>
    <property type="match status" value="1"/>
</dbReference>
<dbReference type="EMBL" id="PIPW01000002">
    <property type="protein sequence ID" value="RUO52961.1"/>
    <property type="molecule type" value="Genomic_DNA"/>
</dbReference>
<dbReference type="PROSITE" id="PS50887">
    <property type="entry name" value="GGDEF"/>
    <property type="match status" value="1"/>
</dbReference>
<organism evidence="7 8">
    <name type="scientific">Pseudidiomarina halophila</name>
    <dbReference type="NCBI Taxonomy" id="1449799"/>
    <lineage>
        <taxon>Bacteria</taxon>
        <taxon>Pseudomonadati</taxon>
        <taxon>Pseudomonadota</taxon>
        <taxon>Gammaproteobacteria</taxon>
        <taxon>Alteromonadales</taxon>
        <taxon>Idiomarinaceae</taxon>
        <taxon>Pseudidiomarina</taxon>
    </lineage>
</organism>
<evidence type="ECO:0000313" key="7">
    <source>
        <dbReference type="EMBL" id="RUO52961.1"/>
    </source>
</evidence>
<evidence type="ECO:0000256" key="2">
    <source>
        <dbReference type="SAM" id="Phobius"/>
    </source>
</evidence>
<dbReference type="SMART" id="SM00091">
    <property type="entry name" value="PAS"/>
    <property type="match status" value="1"/>
</dbReference>
<dbReference type="InterPro" id="IPR035965">
    <property type="entry name" value="PAS-like_dom_sf"/>
</dbReference>
<feature type="domain" description="PAC" evidence="4">
    <location>
        <begin position="329"/>
        <end position="383"/>
    </location>
</feature>
<dbReference type="Gene3D" id="3.30.70.270">
    <property type="match status" value="1"/>
</dbReference>
<feature type="domain" description="GGDEF" evidence="6">
    <location>
        <begin position="414"/>
        <end position="554"/>
    </location>
</feature>
<dbReference type="Pfam" id="PF00990">
    <property type="entry name" value="GGDEF"/>
    <property type="match status" value="1"/>
</dbReference>